<comment type="similarity">
    <text evidence="2">Belongs to the binding-protein-dependent transport system permease family. CysTW subfamily.</text>
</comment>
<dbReference type="GO" id="GO:0055085">
    <property type="term" value="P:transmembrane transport"/>
    <property type="evidence" value="ECO:0007669"/>
    <property type="project" value="InterPro"/>
</dbReference>
<feature type="transmembrane region" description="Helical" evidence="8">
    <location>
        <begin position="68"/>
        <end position="86"/>
    </location>
</feature>
<dbReference type="AlphaFoldDB" id="A0A178XSD3"/>
<dbReference type="InterPro" id="IPR000515">
    <property type="entry name" value="MetI-like"/>
</dbReference>
<dbReference type="PROSITE" id="PS50928">
    <property type="entry name" value="ABC_TM1"/>
    <property type="match status" value="1"/>
</dbReference>
<name>A0A178XSD3_SINSA</name>
<reference evidence="10 11" key="1">
    <citation type="submission" date="2015-11" db="EMBL/GenBank/DDBJ databases">
        <title>Ensifer anhuiense sp. nov., an effective nitrogen fixation bacterium with Glycine soja.</title>
        <authorList>
            <person name="Yan H."/>
            <person name="Chen W."/>
        </authorList>
    </citation>
    <scope>NUCLEOTIDE SEQUENCE [LARGE SCALE GENOMIC DNA]</scope>
    <source>
        <strain evidence="10 11">LMG 7837</strain>
    </source>
</reference>
<dbReference type="InterPro" id="IPR035906">
    <property type="entry name" value="MetI-like_sf"/>
</dbReference>
<keyword evidence="4" id="KW-1003">Cell membrane</keyword>
<evidence type="ECO:0000256" key="6">
    <source>
        <dbReference type="ARBA" id="ARBA00022989"/>
    </source>
</evidence>
<feature type="domain" description="ABC transmembrane type-1" evidence="9">
    <location>
        <begin position="84"/>
        <end position="289"/>
    </location>
</feature>
<dbReference type="SUPFAM" id="SSF161098">
    <property type="entry name" value="MetI-like"/>
    <property type="match status" value="1"/>
</dbReference>
<dbReference type="Pfam" id="PF00528">
    <property type="entry name" value="BPD_transp_1"/>
    <property type="match status" value="1"/>
</dbReference>
<evidence type="ECO:0000256" key="3">
    <source>
        <dbReference type="ARBA" id="ARBA00022448"/>
    </source>
</evidence>
<evidence type="ECO:0000256" key="1">
    <source>
        <dbReference type="ARBA" id="ARBA00004651"/>
    </source>
</evidence>
<dbReference type="Proteomes" id="UP000078507">
    <property type="component" value="Unassembled WGS sequence"/>
</dbReference>
<dbReference type="PANTHER" id="PTHR42929">
    <property type="entry name" value="INNER MEMBRANE ABC TRANSPORTER PERMEASE PROTEIN YDCU-RELATED-RELATED"/>
    <property type="match status" value="1"/>
</dbReference>
<feature type="transmembrane region" description="Helical" evidence="8">
    <location>
        <begin position="169"/>
        <end position="191"/>
    </location>
</feature>
<evidence type="ECO:0000313" key="11">
    <source>
        <dbReference type="Proteomes" id="UP000078507"/>
    </source>
</evidence>
<dbReference type="CDD" id="cd06261">
    <property type="entry name" value="TM_PBP2"/>
    <property type="match status" value="1"/>
</dbReference>
<evidence type="ECO:0000256" key="5">
    <source>
        <dbReference type="ARBA" id="ARBA00022692"/>
    </source>
</evidence>
<evidence type="ECO:0000256" key="2">
    <source>
        <dbReference type="ARBA" id="ARBA00007069"/>
    </source>
</evidence>
<evidence type="ECO:0000256" key="4">
    <source>
        <dbReference type="ARBA" id="ARBA00022475"/>
    </source>
</evidence>
<dbReference type="OrthoDB" id="9807047at2"/>
<proteinExistence type="inferred from homology"/>
<keyword evidence="11" id="KW-1185">Reference proteome</keyword>
<evidence type="ECO:0000256" key="8">
    <source>
        <dbReference type="RuleBase" id="RU363032"/>
    </source>
</evidence>
<feature type="transmembrane region" description="Helical" evidence="8">
    <location>
        <begin position="117"/>
        <end position="136"/>
    </location>
</feature>
<evidence type="ECO:0000256" key="7">
    <source>
        <dbReference type="ARBA" id="ARBA00023136"/>
    </source>
</evidence>
<protein>
    <submittedName>
        <fullName evidence="10">ABC transporter permease</fullName>
    </submittedName>
</protein>
<feature type="transmembrane region" description="Helical" evidence="8">
    <location>
        <begin position="212"/>
        <end position="237"/>
    </location>
</feature>
<evidence type="ECO:0000259" key="9">
    <source>
        <dbReference type="PROSITE" id="PS50928"/>
    </source>
</evidence>
<sequence>MATTTDYIESAKKVRRPLPWPFAAPKGFGLAALPLAFLLFFFVLPVIILFVTSFFTARSFVIEPVWNIQNYVKILWAAGFWQATWVGLKNGVFTAFFSVVLSFPVAYYLVYRARTNVILYLVLLSWFSSYLVRVYAWRTILGTNGVINSFLLSTGIIDKPLEIILFSPFASVITLIHIMLPFALLILVSAMRDVKKEYLEAARDLGASGPAVLYKVILPMTYKGIVGSFMFSFILAAGDYVTPQLLGGREGVTSGLLIANQFRSSGNWPLGSAMAFVMMATFIIVYIVFVQILRLARVAPGRRYHG</sequence>
<dbReference type="STRING" id="36856.ATB98_13035"/>
<dbReference type="PANTHER" id="PTHR42929:SF1">
    <property type="entry name" value="INNER MEMBRANE ABC TRANSPORTER PERMEASE PROTEIN YDCU-RELATED"/>
    <property type="match status" value="1"/>
</dbReference>
<keyword evidence="6 8" id="KW-1133">Transmembrane helix</keyword>
<gene>
    <name evidence="10" type="ORF">ATB98_13035</name>
</gene>
<dbReference type="GO" id="GO:0005886">
    <property type="term" value="C:plasma membrane"/>
    <property type="evidence" value="ECO:0007669"/>
    <property type="project" value="UniProtKB-SubCell"/>
</dbReference>
<feature type="transmembrane region" description="Helical" evidence="8">
    <location>
        <begin position="273"/>
        <end position="293"/>
    </location>
</feature>
<feature type="transmembrane region" description="Helical" evidence="8">
    <location>
        <begin position="28"/>
        <end position="56"/>
    </location>
</feature>
<evidence type="ECO:0000313" key="10">
    <source>
        <dbReference type="EMBL" id="OAP38107.1"/>
    </source>
</evidence>
<keyword evidence="3 8" id="KW-0813">Transport</keyword>
<keyword evidence="7 8" id="KW-0472">Membrane</keyword>
<accession>A0A178XSD3</accession>
<dbReference type="EMBL" id="LNQB01000094">
    <property type="protein sequence ID" value="OAP38107.1"/>
    <property type="molecule type" value="Genomic_DNA"/>
</dbReference>
<dbReference type="Gene3D" id="1.10.3720.10">
    <property type="entry name" value="MetI-like"/>
    <property type="match status" value="1"/>
</dbReference>
<keyword evidence="5 8" id="KW-0812">Transmembrane</keyword>
<organism evidence="10 11">
    <name type="scientific">Sinorhizobium saheli</name>
    <dbReference type="NCBI Taxonomy" id="36856"/>
    <lineage>
        <taxon>Bacteria</taxon>
        <taxon>Pseudomonadati</taxon>
        <taxon>Pseudomonadota</taxon>
        <taxon>Alphaproteobacteria</taxon>
        <taxon>Hyphomicrobiales</taxon>
        <taxon>Rhizobiaceae</taxon>
        <taxon>Sinorhizobium/Ensifer group</taxon>
        <taxon>Sinorhizobium</taxon>
    </lineage>
</organism>
<feature type="transmembrane region" description="Helical" evidence="8">
    <location>
        <begin position="92"/>
        <end position="110"/>
    </location>
</feature>
<comment type="subcellular location">
    <subcellularLocation>
        <location evidence="1 8">Cell membrane</location>
        <topology evidence="1 8">Multi-pass membrane protein</topology>
    </subcellularLocation>
</comment>
<comment type="caution">
    <text evidence="10">The sequence shown here is derived from an EMBL/GenBank/DDBJ whole genome shotgun (WGS) entry which is preliminary data.</text>
</comment>